<reference evidence="2 3" key="1">
    <citation type="submission" date="2019-08" db="EMBL/GenBank/DDBJ databases">
        <title>Deep-cultivation of Planctomycetes and their phenomic and genomic characterization uncovers novel biology.</title>
        <authorList>
            <person name="Wiegand S."/>
            <person name="Jogler M."/>
            <person name="Boedeker C."/>
            <person name="Pinto D."/>
            <person name="Vollmers J."/>
            <person name="Rivas-Marin E."/>
            <person name="Kohn T."/>
            <person name="Peeters S.H."/>
            <person name="Heuer A."/>
            <person name="Rast P."/>
            <person name="Oberbeckmann S."/>
            <person name="Bunk B."/>
            <person name="Jeske O."/>
            <person name="Meyerdierks A."/>
            <person name="Storesund J.E."/>
            <person name="Kallscheuer N."/>
            <person name="Luecker S."/>
            <person name="Lage O.M."/>
            <person name="Pohl T."/>
            <person name="Merkel B.J."/>
            <person name="Hornburger P."/>
            <person name="Mueller R.-W."/>
            <person name="Bruemmer F."/>
            <person name="Labrenz M."/>
            <person name="Spormann A.M."/>
            <person name="Op den Camp H."/>
            <person name="Overmann J."/>
            <person name="Amann R."/>
            <person name="Jetten M.S.M."/>
            <person name="Mascher T."/>
            <person name="Medema M.H."/>
            <person name="Devos D.P."/>
            <person name="Kaster A.-K."/>
            <person name="Ovreas L."/>
            <person name="Rohde M."/>
            <person name="Galperin M.Y."/>
            <person name="Jogler C."/>
        </authorList>
    </citation>
    <scope>NUCLEOTIDE SEQUENCE [LARGE SCALE GENOMIC DNA]</scope>
    <source>
        <strain evidence="2 3">OJF2</strain>
    </source>
</reference>
<dbReference type="PROSITE" id="PS51318">
    <property type="entry name" value="TAT"/>
    <property type="match status" value="1"/>
</dbReference>
<dbReference type="OrthoDB" id="127333at2"/>
<dbReference type="InterPro" id="IPR010869">
    <property type="entry name" value="DUF1501"/>
</dbReference>
<dbReference type="SUPFAM" id="SSF53649">
    <property type="entry name" value="Alkaline phosphatase-like"/>
    <property type="match status" value="1"/>
</dbReference>
<proteinExistence type="predicted"/>
<organism evidence="2 3">
    <name type="scientific">Aquisphaera giovannonii</name>
    <dbReference type="NCBI Taxonomy" id="406548"/>
    <lineage>
        <taxon>Bacteria</taxon>
        <taxon>Pseudomonadati</taxon>
        <taxon>Planctomycetota</taxon>
        <taxon>Planctomycetia</taxon>
        <taxon>Isosphaerales</taxon>
        <taxon>Isosphaeraceae</taxon>
        <taxon>Aquisphaera</taxon>
    </lineage>
</organism>
<sequence length="464" mass="50132">MLTILGREGGRFCDGVSRRDFLRIGGLAMGGLAMPQVLRAEAAGLPSRAGAQPVGKSLIMVFLAGGPPHLDMFDLKPDAPAGIRGEFRPIATDVPGLMICEHMPRLARMMGRFALIRSLVGAGGEHSAGQCLTGYKDTISRAQGGRPSLGAVVSRLKGPVQPDIPPFVGLSPRVGHPPWANPGDPGYLGLAHAPFTPFRGEKPAPNQDKSDESSAGLALDERTIVPSRLGGRRALLAQLDGFRRDVDRSETMRSMDAFTQRAFDILASKRIYEALDVSREDPRVRARYGVGDMNNEDDGPPCCMDHFLMARRLVEAGVRVVTIGFGRWDSHFNNFGANAKRIPKLDVALSALIEDLHQRGLDKDVSVVVWGEFGRTPVINKDAGRDHWPAVNFALLAGGGMRTGQVIGSTDKQGAQAKDRPITFQNVFATLYHNLGIDPATAVSDRGGRPMTLLDEKEPIRELV</sequence>
<dbReference type="PANTHER" id="PTHR43737:SF1">
    <property type="entry name" value="DUF1501 DOMAIN-CONTAINING PROTEIN"/>
    <property type="match status" value="1"/>
</dbReference>
<dbReference type="EMBL" id="CP042997">
    <property type="protein sequence ID" value="QEH37911.1"/>
    <property type="molecule type" value="Genomic_DNA"/>
</dbReference>
<evidence type="ECO:0008006" key="4">
    <source>
        <dbReference type="Google" id="ProtNLM"/>
    </source>
</evidence>
<keyword evidence="3" id="KW-1185">Reference proteome</keyword>
<evidence type="ECO:0000313" key="2">
    <source>
        <dbReference type="EMBL" id="QEH37911.1"/>
    </source>
</evidence>
<dbReference type="RefSeq" id="WP_148597414.1">
    <property type="nucleotide sequence ID" value="NZ_CP042997.1"/>
</dbReference>
<protein>
    <recommendedName>
        <fullName evidence="4">DUF1501 domain-containing protein</fullName>
    </recommendedName>
</protein>
<feature type="region of interest" description="Disordered" evidence="1">
    <location>
        <begin position="195"/>
        <end position="219"/>
    </location>
</feature>
<dbReference type="PANTHER" id="PTHR43737">
    <property type="entry name" value="BLL7424 PROTEIN"/>
    <property type="match status" value="1"/>
</dbReference>
<dbReference type="KEGG" id="agv:OJF2_65050"/>
<gene>
    <name evidence="2" type="ORF">OJF2_65050</name>
</gene>
<dbReference type="AlphaFoldDB" id="A0A5B9WD88"/>
<dbReference type="Proteomes" id="UP000324233">
    <property type="component" value="Chromosome"/>
</dbReference>
<evidence type="ECO:0000313" key="3">
    <source>
        <dbReference type="Proteomes" id="UP000324233"/>
    </source>
</evidence>
<accession>A0A5B9WD88</accession>
<dbReference type="InterPro" id="IPR006311">
    <property type="entry name" value="TAT_signal"/>
</dbReference>
<evidence type="ECO:0000256" key="1">
    <source>
        <dbReference type="SAM" id="MobiDB-lite"/>
    </source>
</evidence>
<dbReference type="Pfam" id="PF07394">
    <property type="entry name" value="DUF1501"/>
    <property type="match status" value="1"/>
</dbReference>
<dbReference type="InterPro" id="IPR017850">
    <property type="entry name" value="Alkaline_phosphatase_core_sf"/>
</dbReference>
<name>A0A5B9WD88_9BACT</name>